<feature type="signal peptide" evidence="1">
    <location>
        <begin position="1"/>
        <end position="24"/>
    </location>
</feature>
<accession>A0A395U0S5</accession>
<evidence type="ECO:0000313" key="3">
    <source>
        <dbReference type="Proteomes" id="UP000266701"/>
    </source>
</evidence>
<dbReference type="AlphaFoldDB" id="A0A395U0S5"/>
<organism evidence="2 3">
    <name type="scientific">Vibrio cholerae</name>
    <dbReference type="NCBI Taxonomy" id="666"/>
    <lineage>
        <taxon>Bacteria</taxon>
        <taxon>Pseudomonadati</taxon>
        <taxon>Pseudomonadota</taxon>
        <taxon>Gammaproteobacteria</taxon>
        <taxon>Vibrionales</taxon>
        <taxon>Vibrionaceae</taxon>
        <taxon>Vibrio</taxon>
    </lineage>
</organism>
<protein>
    <recommendedName>
        <fullName evidence="4">Conjugative transfer protein TraA</fullName>
    </recommendedName>
</protein>
<evidence type="ECO:0000256" key="1">
    <source>
        <dbReference type="SAM" id="SignalP"/>
    </source>
</evidence>
<reference evidence="2 3" key="1">
    <citation type="journal article" date="2017" name="Emerg. Infect. Dis.">
        <title>Carbapenemase VCC-1-Producing Vibrio cholerae in Coastal Waters of Germany.</title>
        <authorList>
            <person name="Hammerl J.A."/>
            <person name="Jackel C."/>
            <person name="Bortolaia V."/>
            <person name="Schwartz K."/>
            <person name="Bier N."/>
            <person name="Hendriksen R.S."/>
            <person name="Guerra B."/>
            <person name="Strauch E."/>
        </authorList>
    </citation>
    <scope>NUCLEOTIDE SEQUENCE [LARGE SCALE GENOMIC DNA]</scope>
    <source>
        <strain evidence="2 3">VN-2825</strain>
    </source>
</reference>
<dbReference type="EMBL" id="MCBA01000067">
    <property type="protein sequence ID" value="RGP89902.1"/>
    <property type="molecule type" value="Genomic_DNA"/>
</dbReference>
<gene>
    <name evidence="2" type="ORF">BC353_09910</name>
</gene>
<dbReference type="Proteomes" id="UP000266701">
    <property type="component" value="Unassembled WGS sequence"/>
</dbReference>
<sequence length="106" mass="10831">MLDIVFMSVFAVLLVFFGASAAYAFSAPAAGTPGYEAYDLIVNDIIKGPIGQAGGVFFMAKGASELNQNPWKAGATVVGGGLLFQAEALSTSFGFPISALLSGLAF</sequence>
<keyword evidence="1" id="KW-0732">Signal</keyword>
<evidence type="ECO:0000313" key="2">
    <source>
        <dbReference type="EMBL" id="RGP89902.1"/>
    </source>
</evidence>
<evidence type="ECO:0008006" key="4">
    <source>
        <dbReference type="Google" id="ProtNLM"/>
    </source>
</evidence>
<feature type="chain" id="PRO_5030071439" description="Conjugative transfer protein TraA" evidence="1">
    <location>
        <begin position="25"/>
        <end position="106"/>
    </location>
</feature>
<name>A0A395U0S5_VIBCL</name>
<comment type="caution">
    <text evidence="2">The sequence shown here is derived from an EMBL/GenBank/DDBJ whole genome shotgun (WGS) entry which is preliminary data.</text>
</comment>
<proteinExistence type="predicted"/>